<dbReference type="GO" id="GO:0016301">
    <property type="term" value="F:kinase activity"/>
    <property type="evidence" value="ECO:0007669"/>
    <property type="project" value="UniProtKB-UniRule"/>
</dbReference>
<dbReference type="EMBL" id="OB682085">
    <property type="protein sequence ID" value="CAD7236812.1"/>
    <property type="molecule type" value="Genomic_DNA"/>
</dbReference>
<evidence type="ECO:0000256" key="2">
    <source>
        <dbReference type="ARBA" id="ARBA00048655"/>
    </source>
</evidence>
<dbReference type="PANTHER" id="PTHR12149">
    <property type="entry name" value="FRUCTOSAMINE 3 KINASE-RELATED PROTEIN"/>
    <property type="match status" value="1"/>
</dbReference>
<keyword evidence="3" id="KW-0808">Transferase</keyword>
<dbReference type="PANTHER" id="PTHR12149:SF8">
    <property type="entry name" value="PROTEIN-RIBULOSAMINE 3-KINASE"/>
    <property type="match status" value="1"/>
</dbReference>
<name>A0A7R8WT90_9CRUS</name>
<dbReference type="PIRSF" id="PIRSF006221">
    <property type="entry name" value="Ketosamine-3-kinase"/>
    <property type="match status" value="1"/>
</dbReference>
<evidence type="ECO:0000313" key="4">
    <source>
        <dbReference type="EMBL" id="CAD7236812.1"/>
    </source>
</evidence>
<accession>A0A7R8WT90</accession>
<dbReference type="InterPro" id="IPR016477">
    <property type="entry name" value="Fructo-/Ketosamine-3-kinase"/>
</dbReference>
<dbReference type="Gene3D" id="3.90.1200.10">
    <property type="match status" value="1"/>
</dbReference>
<keyword evidence="3" id="KW-0418">Kinase</keyword>
<dbReference type="SUPFAM" id="SSF56112">
    <property type="entry name" value="Protein kinase-like (PK-like)"/>
    <property type="match status" value="1"/>
</dbReference>
<dbReference type="Pfam" id="PF03881">
    <property type="entry name" value="Fructosamin_kin"/>
    <property type="match status" value="1"/>
</dbReference>
<organism evidence="4">
    <name type="scientific">Cyprideis torosa</name>
    <dbReference type="NCBI Taxonomy" id="163714"/>
    <lineage>
        <taxon>Eukaryota</taxon>
        <taxon>Metazoa</taxon>
        <taxon>Ecdysozoa</taxon>
        <taxon>Arthropoda</taxon>
        <taxon>Crustacea</taxon>
        <taxon>Oligostraca</taxon>
        <taxon>Ostracoda</taxon>
        <taxon>Podocopa</taxon>
        <taxon>Podocopida</taxon>
        <taxon>Cytherocopina</taxon>
        <taxon>Cytheroidea</taxon>
        <taxon>Cytherideidae</taxon>
        <taxon>Cyprideis</taxon>
    </lineage>
</organism>
<reference evidence="4" key="1">
    <citation type="submission" date="2020-11" db="EMBL/GenBank/DDBJ databases">
        <authorList>
            <person name="Tran Van P."/>
        </authorList>
    </citation>
    <scope>NUCLEOTIDE SEQUENCE</scope>
</reference>
<evidence type="ECO:0000256" key="3">
    <source>
        <dbReference type="PIRNR" id="PIRNR006221"/>
    </source>
</evidence>
<dbReference type="GO" id="GO:0102193">
    <property type="term" value="F:protein-ribulosamine 3-kinase activity"/>
    <property type="evidence" value="ECO:0007669"/>
    <property type="project" value="UniProtKB-EC"/>
</dbReference>
<dbReference type="OrthoDB" id="5772781at2759"/>
<dbReference type="InterPro" id="IPR011009">
    <property type="entry name" value="Kinase-like_dom_sf"/>
</dbReference>
<protein>
    <recommendedName>
        <fullName evidence="1">protein-ribulosamine 3-kinase</fullName>
        <ecNumber evidence="1">2.7.1.172</ecNumber>
    </recommendedName>
</protein>
<comment type="similarity">
    <text evidence="3">Belongs to the fructosamine kinase family.</text>
</comment>
<dbReference type="AlphaFoldDB" id="A0A7R8WT90"/>
<comment type="catalytic activity">
    <reaction evidence="2">
        <text>N(6)-D-ribulosyl-L-lysyl-[protein] + ATP = N(6)-(3-O-phospho-D-ribulosyl)-L-lysyl-[protein] + ADP + H(+)</text>
        <dbReference type="Rhea" id="RHEA:48432"/>
        <dbReference type="Rhea" id="RHEA-COMP:12103"/>
        <dbReference type="Rhea" id="RHEA-COMP:12104"/>
        <dbReference type="ChEBI" id="CHEBI:15378"/>
        <dbReference type="ChEBI" id="CHEBI:30616"/>
        <dbReference type="ChEBI" id="CHEBI:90418"/>
        <dbReference type="ChEBI" id="CHEBI:90420"/>
        <dbReference type="ChEBI" id="CHEBI:456216"/>
        <dbReference type="EC" id="2.7.1.172"/>
    </reaction>
    <physiologicalReaction direction="left-to-right" evidence="2">
        <dbReference type="Rhea" id="RHEA:48433"/>
    </physiologicalReaction>
</comment>
<evidence type="ECO:0000256" key="1">
    <source>
        <dbReference type="ARBA" id="ARBA00011961"/>
    </source>
</evidence>
<dbReference type="EC" id="2.7.1.172" evidence="1"/>
<sequence length="252" mass="29035">MANAKEFVLKLNSKDRYPGMFEKESAGLRLLKSAGCRVPGVELTFEEGTHQFLILEHVEEGRPTGISWELFGRQLATLHLQTNDTFGLDHDNYIGSLDQMNGKMENWTEFFILKRLQPLIRKAKGRNLLGGNHLEAFESLFYRLPELIPREAPSLLHGDLWSGNLMFDKLGEPVFIDPAVYFGHREVDIAMTRMFGGFNERFLVAYNEMRPLEKGWEERIELHNLYPTLVHLVLFGSSYLSGIERTLRRFAS</sequence>
<dbReference type="Gene3D" id="3.30.200.20">
    <property type="entry name" value="Phosphorylase Kinase, domain 1"/>
    <property type="match status" value="1"/>
</dbReference>
<gene>
    <name evidence="4" type="ORF">CTOB1V02_LOCUS14627</name>
</gene>
<proteinExistence type="inferred from homology"/>